<feature type="chain" id="PRO_5045315278" description="Beta-lactamase-related domain-containing protein" evidence="1">
    <location>
        <begin position="23"/>
        <end position="659"/>
    </location>
</feature>
<reference evidence="4" key="1">
    <citation type="journal article" date="2019" name="Int. J. Syst. Evol. Microbiol.">
        <title>The Global Catalogue of Microorganisms (GCM) 10K type strain sequencing project: providing services to taxonomists for standard genome sequencing and annotation.</title>
        <authorList>
            <consortium name="The Broad Institute Genomics Platform"/>
            <consortium name="The Broad Institute Genome Sequencing Center for Infectious Disease"/>
            <person name="Wu L."/>
            <person name="Ma J."/>
        </authorList>
    </citation>
    <scope>NUCLEOTIDE SEQUENCE [LARGE SCALE GENOMIC DNA]</scope>
    <source>
        <strain evidence="4">CGMCC 1.15297</strain>
    </source>
</reference>
<protein>
    <recommendedName>
        <fullName evidence="2">Beta-lactamase-related domain-containing protein</fullName>
    </recommendedName>
</protein>
<evidence type="ECO:0000313" key="4">
    <source>
        <dbReference type="Proteomes" id="UP000603317"/>
    </source>
</evidence>
<keyword evidence="1" id="KW-0732">Signal</keyword>
<gene>
    <name evidence="3" type="ORF">GCM10010923_14060</name>
</gene>
<evidence type="ECO:0000313" key="3">
    <source>
        <dbReference type="EMBL" id="GGA05451.1"/>
    </source>
</evidence>
<organism evidence="3 4">
    <name type="scientific">Blastomonas marina</name>
    <dbReference type="NCBI Taxonomy" id="1867408"/>
    <lineage>
        <taxon>Bacteria</taxon>
        <taxon>Pseudomonadati</taxon>
        <taxon>Pseudomonadota</taxon>
        <taxon>Alphaproteobacteria</taxon>
        <taxon>Sphingomonadales</taxon>
        <taxon>Sphingomonadaceae</taxon>
        <taxon>Blastomonas</taxon>
    </lineage>
</organism>
<evidence type="ECO:0000256" key="1">
    <source>
        <dbReference type="SAM" id="SignalP"/>
    </source>
</evidence>
<comment type="caution">
    <text evidence="3">The sequence shown here is derived from an EMBL/GenBank/DDBJ whole genome shotgun (WGS) entry which is preliminary data.</text>
</comment>
<dbReference type="InterPro" id="IPR001466">
    <property type="entry name" value="Beta-lactam-related"/>
</dbReference>
<dbReference type="RefSeq" id="WP_188642023.1">
    <property type="nucleotide sequence ID" value="NZ_BMID01000001.1"/>
</dbReference>
<feature type="signal peptide" evidence="1">
    <location>
        <begin position="1"/>
        <end position="22"/>
    </location>
</feature>
<proteinExistence type="predicted"/>
<accession>A0ABQ1FC53</accession>
<keyword evidence="4" id="KW-1185">Reference proteome</keyword>
<dbReference type="PANTHER" id="PTHR43283">
    <property type="entry name" value="BETA-LACTAMASE-RELATED"/>
    <property type="match status" value="1"/>
</dbReference>
<sequence>MKRLAFASSVLLAAASPLPLVAQEAAPQEQVEAIDTGTGAQMAPIPGWMRDARDGILVFTAPEGDATAAVLGVDEAENGEAAVAAAWARLDPGFDREVLIAQEPPARDGWDQITVVNYKTSPEEKLAVQGVALRKGDTWTVVLINGALATIAKRGAQINQAFGSLRPTDYERESFAGRDAHQLTPERIAELTDYVTRAMEGLEIPGVGLALVQDNRIVWEGGLGTTGSAGAQPVDENTSFMVASNTKGMATLLLATLVDDGKLGWDQKVTDVYPEFRLGSAETTDSVRVEHLICACTGLPRKDMQWVMNTSRETPASDTFVQLAATEPTSGFGEVFQYNNLMASAAGYIGGHLLYPDMEIGAAFDRAMDERIFEPLGMERTTFDYAAAMDDNWARPHARGFSGEVQAAPMDWNYMVYPYRPAGGAWSTAHDMALYALNELREGTLEDGTDLVSAGNLLKRRERYVATGEDSWYGMGLMESANLGKSIYMHGGSLIGFKSNFWFIPEDGVAAVLLTNSDTGQGLLGLFQRKLLEVLYDGNKEAEESLAAAVSLGAEAREKAREGIVEKGDPETLAALASRYVSPELGPLSISREDDTYYATLTSGKSAIGTKANDDGTDSIIMMTPGFFGFPFVIGEQDGRRTLKLLDAQHEYVFVEETG</sequence>
<feature type="domain" description="Beta-lactamase-related" evidence="2">
    <location>
        <begin position="193"/>
        <end position="520"/>
    </location>
</feature>
<evidence type="ECO:0000259" key="2">
    <source>
        <dbReference type="Pfam" id="PF00144"/>
    </source>
</evidence>
<dbReference type="Gene3D" id="3.40.710.10">
    <property type="entry name" value="DD-peptidase/beta-lactamase superfamily"/>
    <property type="match status" value="1"/>
</dbReference>
<dbReference type="InterPro" id="IPR012338">
    <property type="entry name" value="Beta-lactam/transpept-like"/>
</dbReference>
<dbReference type="Pfam" id="PF00144">
    <property type="entry name" value="Beta-lactamase"/>
    <property type="match status" value="1"/>
</dbReference>
<dbReference type="EMBL" id="BMID01000001">
    <property type="protein sequence ID" value="GGA05451.1"/>
    <property type="molecule type" value="Genomic_DNA"/>
</dbReference>
<dbReference type="SUPFAM" id="SSF56601">
    <property type="entry name" value="beta-lactamase/transpeptidase-like"/>
    <property type="match status" value="1"/>
</dbReference>
<dbReference type="InterPro" id="IPR050789">
    <property type="entry name" value="Diverse_Enzym_Activities"/>
</dbReference>
<dbReference type="Proteomes" id="UP000603317">
    <property type="component" value="Unassembled WGS sequence"/>
</dbReference>
<name>A0ABQ1FC53_9SPHN</name>